<dbReference type="AlphaFoldDB" id="A0A0A1U5L5"/>
<dbReference type="Proteomes" id="UP000014680">
    <property type="component" value="Unassembled WGS sequence"/>
</dbReference>
<name>A0A0A1U5L5_ENTIV</name>
<reference evidence="1 2" key="1">
    <citation type="submission" date="2012-10" db="EMBL/GenBank/DDBJ databases">
        <authorList>
            <person name="Zafar N."/>
            <person name="Inman J."/>
            <person name="Hall N."/>
            <person name="Lorenzi H."/>
            <person name="Caler E."/>
        </authorList>
    </citation>
    <scope>NUCLEOTIDE SEQUENCE [LARGE SCALE GENOMIC DNA]</scope>
    <source>
        <strain evidence="1 2">IP1</strain>
    </source>
</reference>
<sequence length="622" mass="72880">MEGVGRDFIDNSIRTPYEKLRNNFEKKVKEITYQDKQLSCEMTFSFIKERHQYFLVPDYYFVDVKQTVSTDVLSLFLSACKQAYPKDTVIAQSNTKIIGIGLNNKKYAADTSHLNAKYSDCYDFAKTLFEFPEECVYSTTHKYFIKAPIKEVTKMTYAKGLNYFENICLEASVDNMRDYLFTQNAVWILKVVGSTNQNATFYHSRLLEVQSMLQEAEKLKIERMCIKSRTNTKVKLIDFLLKDCTIEKVEFGNVAPNSLFSLYCQYVLYRKSTLLKHRTFYKTFIQLVKQFVSVNTTIWECNWPSKNSPFIHQILCLINFLLSVKNNTFESCVLPEIGVDTGFDKLDYELVISKDVNVYLVTQEGKTTSFESFMEWYMYRIIEYNTTHPTPLHQRNVLEMKVMDTIYQTTKKDERHPIEKCYYNPDTELEKCIQILENVSVSHYYLDYVYTITQTTQLLLTSPNDLFNPTQVCHTFFHKKVEKSVNDICELQKKSLSPNTMSSFYKDPKSPSCKIITDILNRFKKFETRFFIFHDLELRVPGFDERVCSIVDILLKQKDTACYQQNIGFSKGIDLVLALGDNLLRPPNEYEWTIKDKSSDNKLKVRYIVTEDDVTISMSWVD</sequence>
<dbReference type="OMA" id="NKSLSHM"/>
<dbReference type="KEGG" id="eiv:EIN_223480"/>
<organism evidence="1 2">
    <name type="scientific">Entamoeba invadens IP1</name>
    <dbReference type="NCBI Taxonomy" id="370355"/>
    <lineage>
        <taxon>Eukaryota</taxon>
        <taxon>Amoebozoa</taxon>
        <taxon>Evosea</taxon>
        <taxon>Archamoebae</taxon>
        <taxon>Mastigamoebida</taxon>
        <taxon>Entamoebidae</taxon>
        <taxon>Entamoeba</taxon>
    </lineage>
</organism>
<proteinExistence type="predicted"/>
<evidence type="ECO:0000313" key="2">
    <source>
        <dbReference type="Proteomes" id="UP000014680"/>
    </source>
</evidence>
<dbReference type="RefSeq" id="XP_004254916.1">
    <property type="nucleotide sequence ID" value="XM_004254868.1"/>
</dbReference>
<keyword evidence="2" id="KW-1185">Reference proteome</keyword>
<dbReference type="VEuPathDB" id="AmoebaDB:EIN_223480"/>
<dbReference type="EMBL" id="KB206756">
    <property type="protein sequence ID" value="ELP88145.1"/>
    <property type="molecule type" value="Genomic_DNA"/>
</dbReference>
<gene>
    <name evidence="1" type="ORF">EIN_223480</name>
</gene>
<dbReference type="GeneID" id="14887444"/>
<protein>
    <submittedName>
        <fullName evidence="1">Uncharacterized protein</fullName>
    </submittedName>
</protein>
<dbReference type="OrthoDB" id="26077at2759"/>
<evidence type="ECO:0000313" key="1">
    <source>
        <dbReference type="EMBL" id="ELP88145.1"/>
    </source>
</evidence>
<accession>A0A0A1U5L5</accession>